<dbReference type="Gene3D" id="3.80.10.10">
    <property type="entry name" value="Ribonuclease Inhibitor"/>
    <property type="match status" value="1"/>
</dbReference>
<dbReference type="SUPFAM" id="SSF52075">
    <property type="entry name" value="Outer arm dynein light chain 1"/>
    <property type="match status" value="1"/>
</dbReference>
<dbReference type="Pfam" id="PF13855">
    <property type="entry name" value="LRR_8"/>
    <property type="match status" value="1"/>
</dbReference>
<dbReference type="AlphaFoldDB" id="A0A914YEY8"/>
<evidence type="ECO:0000256" key="1">
    <source>
        <dbReference type="ARBA" id="ARBA00022614"/>
    </source>
</evidence>
<evidence type="ECO:0000313" key="4">
    <source>
        <dbReference type="WBParaSite" id="PSU_v2.g1884.t1"/>
    </source>
</evidence>
<dbReference type="PANTHER" id="PTHR48051:SF42">
    <property type="entry name" value="LEUCINE-RICH REPEAT-CONTAINING PROTEIN 18-LIKE"/>
    <property type="match status" value="1"/>
</dbReference>
<dbReference type="PANTHER" id="PTHR48051">
    <property type="match status" value="1"/>
</dbReference>
<dbReference type="PROSITE" id="PS51450">
    <property type="entry name" value="LRR"/>
    <property type="match status" value="1"/>
</dbReference>
<sequence length="179" mass="19974">MSVISAARGVTQVMHRCESAKQNGFLDLSACDLMYVADALYMVLKGYSVTKCSLSSNALKKFPAKMITKFPDMIQFSIASNAVTELPEEISNWKLKAINLASNKFAKIPEAIYQMKDLQVLDLSDNEIENIDIKKLITSLPNLKLLNLSNNPLPVKHLQDILGHQTKTLQIKYVVSNTE</sequence>
<dbReference type="PRINTS" id="PR00019">
    <property type="entry name" value="LEURICHRPT"/>
</dbReference>
<name>A0A914YEY8_9BILA</name>
<proteinExistence type="predicted"/>
<dbReference type="InterPro" id="IPR050216">
    <property type="entry name" value="LRR_domain-containing"/>
</dbReference>
<organism evidence="3 4">
    <name type="scientific">Panagrolaimus superbus</name>
    <dbReference type="NCBI Taxonomy" id="310955"/>
    <lineage>
        <taxon>Eukaryota</taxon>
        <taxon>Metazoa</taxon>
        <taxon>Ecdysozoa</taxon>
        <taxon>Nematoda</taxon>
        <taxon>Chromadorea</taxon>
        <taxon>Rhabditida</taxon>
        <taxon>Tylenchina</taxon>
        <taxon>Panagrolaimomorpha</taxon>
        <taxon>Panagrolaimoidea</taxon>
        <taxon>Panagrolaimidae</taxon>
        <taxon>Panagrolaimus</taxon>
    </lineage>
</organism>
<dbReference type="GO" id="GO:0005737">
    <property type="term" value="C:cytoplasm"/>
    <property type="evidence" value="ECO:0007669"/>
    <property type="project" value="TreeGrafter"/>
</dbReference>
<keyword evidence="2" id="KW-0677">Repeat</keyword>
<protein>
    <submittedName>
        <fullName evidence="4">Leucine-rich repeat-containing protein 20</fullName>
    </submittedName>
</protein>
<evidence type="ECO:0000256" key="2">
    <source>
        <dbReference type="ARBA" id="ARBA00022737"/>
    </source>
</evidence>
<dbReference type="InterPro" id="IPR001611">
    <property type="entry name" value="Leu-rich_rpt"/>
</dbReference>
<keyword evidence="3" id="KW-1185">Reference proteome</keyword>
<keyword evidence="1" id="KW-0433">Leucine-rich repeat</keyword>
<accession>A0A914YEY8</accession>
<dbReference type="InterPro" id="IPR032675">
    <property type="entry name" value="LRR_dom_sf"/>
</dbReference>
<dbReference type="Proteomes" id="UP000887577">
    <property type="component" value="Unplaced"/>
</dbReference>
<reference evidence="4" key="1">
    <citation type="submission" date="2022-11" db="UniProtKB">
        <authorList>
            <consortium name="WormBaseParasite"/>
        </authorList>
    </citation>
    <scope>IDENTIFICATION</scope>
</reference>
<evidence type="ECO:0000313" key="3">
    <source>
        <dbReference type="Proteomes" id="UP000887577"/>
    </source>
</evidence>
<dbReference type="WBParaSite" id="PSU_v2.g1884.t1">
    <property type="protein sequence ID" value="PSU_v2.g1884.t1"/>
    <property type="gene ID" value="PSU_v2.g1884"/>
</dbReference>